<feature type="non-terminal residue" evidence="1">
    <location>
        <position position="1"/>
    </location>
</feature>
<gene>
    <name evidence="1" type="ORF">MJG53_011327</name>
</gene>
<comment type="caution">
    <text evidence="1">The sequence shown here is derived from an EMBL/GenBank/DDBJ whole genome shotgun (WGS) entry which is preliminary data.</text>
</comment>
<proteinExistence type="predicted"/>
<evidence type="ECO:0000313" key="2">
    <source>
        <dbReference type="Proteomes" id="UP001057279"/>
    </source>
</evidence>
<sequence>SCLFTCLITWEPHESRKSQIQNPKMENPESLVANCRAGKFVKVESKLGRVINLSIPLPEYRAFLGTHMDCGLCPERAGKRFLWGLNAVQPHDVNQGAIINQQRNLLVYIDEIYCYLQDSGFLPGCINIIRKPPSSDPSDLHLEKGITWSTLTCPAALFHSPWFCEPLALVTASRLPGEAYDPGRLSLNLESEDEAPGKAGDQGATGDPDQQARPRGSSQVTKDNPDLLWQHPARRKEEKFSGSFSTSGVEKKPMALPGKKASGERDVSKITPTGASPRASTSPSALPRGLSRKWFSETQPPRASLPAGDEGDSRTNLDATLGVPSNFLGSARHFRAQKEGDESPDSSSAGVCVPKAGGSWDLSTQETHTPAQESATQSRLAAGEALAKARKGSKDPNPAGSEEGRQGEARPYKCLRGGRAFQKLTGAKPYACELCGKAYSHRATLQQHQRLHTGERPYRCPFCDKTYTWSSDHRKHIRTHTGEKPYPCPDCGKAFVRSSDLRKHQRNMHSNDKPFPCAECGLTFNKPLSLLRHQRTHLGEKPFRCPTCGREFAVASRMMEHRRVHSGERPFPCPTCGKCFTKSSNLLEHQTLHTGQRPFKCADCGVAFAQPSRLARHQRIHTGERPFPCAQCGQAFARSSTLKRHQQIHSGEKGLLCAECGRAFRVASELAQHIRVHNAERPYQCADCGQAFTRSNHLRRHRLKHHSCKEPTTPSSDDE</sequence>
<dbReference type="Proteomes" id="UP001057279">
    <property type="component" value="Linkage Group LG12"/>
</dbReference>
<keyword evidence="2" id="KW-1185">Reference proteome</keyword>
<dbReference type="EMBL" id="CM043037">
    <property type="protein sequence ID" value="KAI4578472.1"/>
    <property type="molecule type" value="Genomic_DNA"/>
</dbReference>
<reference evidence="1" key="1">
    <citation type="submission" date="2022-03" db="EMBL/GenBank/DDBJ databases">
        <title>Genomic analyses of argali, domestic sheep and their hybrids provide insights into chromosomal evolution, heterosis and genetic basis of agronomic traits.</title>
        <authorList>
            <person name="Li M."/>
        </authorList>
    </citation>
    <scope>NUCLEOTIDE SEQUENCE</scope>
    <source>
        <strain evidence="1">F1 hybrid</strain>
    </source>
</reference>
<protein>
    <submittedName>
        <fullName evidence="1">Uncharacterized protein</fullName>
    </submittedName>
</protein>
<name>A0ACB9USE7_9CETA</name>
<evidence type="ECO:0000313" key="1">
    <source>
        <dbReference type="EMBL" id="KAI4578472.1"/>
    </source>
</evidence>
<organism evidence="1 2">
    <name type="scientific">Ovis ammon polii x Ovis aries</name>
    <dbReference type="NCBI Taxonomy" id="2918886"/>
    <lineage>
        <taxon>Eukaryota</taxon>
        <taxon>Metazoa</taxon>
        <taxon>Chordata</taxon>
        <taxon>Craniata</taxon>
        <taxon>Vertebrata</taxon>
        <taxon>Euteleostomi</taxon>
        <taxon>Mammalia</taxon>
        <taxon>Eutheria</taxon>
        <taxon>Laurasiatheria</taxon>
        <taxon>Artiodactyla</taxon>
        <taxon>Ruminantia</taxon>
        <taxon>Pecora</taxon>
        <taxon>Bovidae</taxon>
        <taxon>Caprinae</taxon>
        <taxon>Ovis</taxon>
    </lineage>
</organism>
<accession>A0ACB9USE7</accession>